<keyword evidence="1" id="KW-0853">WD repeat</keyword>
<feature type="repeat" description="WD" evidence="1">
    <location>
        <begin position="363"/>
        <end position="394"/>
    </location>
</feature>
<feature type="compositionally biased region" description="Polar residues" evidence="2">
    <location>
        <begin position="276"/>
        <end position="286"/>
    </location>
</feature>
<feature type="compositionally biased region" description="Polar residues" evidence="2">
    <location>
        <begin position="205"/>
        <end position="230"/>
    </location>
</feature>
<dbReference type="PROSITE" id="PS50082">
    <property type="entry name" value="WD_REPEATS_2"/>
    <property type="match status" value="2"/>
</dbReference>
<dbReference type="InterPro" id="IPR001680">
    <property type="entry name" value="WD40_rpt"/>
</dbReference>
<dbReference type="GO" id="GO:0005634">
    <property type="term" value="C:nucleus"/>
    <property type="evidence" value="ECO:0007669"/>
    <property type="project" value="TreeGrafter"/>
</dbReference>
<dbReference type="InterPro" id="IPR036322">
    <property type="entry name" value="WD40_repeat_dom_sf"/>
</dbReference>
<protein>
    <submittedName>
        <fullName evidence="3">Transcriptional corepressor LEUNIG</fullName>
    </submittedName>
</protein>
<proteinExistence type="predicted"/>
<dbReference type="PANTHER" id="PTHR45093">
    <property type="entry name" value="TRANSCRIPTION ACTIVATOR MSS11"/>
    <property type="match status" value="1"/>
</dbReference>
<dbReference type="EMBL" id="VEPZ02000032">
    <property type="protein sequence ID" value="KAE8735357.1"/>
    <property type="molecule type" value="Genomic_DNA"/>
</dbReference>
<evidence type="ECO:0000313" key="4">
    <source>
        <dbReference type="Proteomes" id="UP000436088"/>
    </source>
</evidence>
<organism evidence="3 4">
    <name type="scientific">Hibiscus syriacus</name>
    <name type="common">Rose of Sharon</name>
    <dbReference type="NCBI Taxonomy" id="106335"/>
    <lineage>
        <taxon>Eukaryota</taxon>
        <taxon>Viridiplantae</taxon>
        <taxon>Streptophyta</taxon>
        <taxon>Embryophyta</taxon>
        <taxon>Tracheophyta</taxon>
        <taxon>Spermatophyta</taxon>
        <taxon>Magnoliopsida</taxon>
        <taxon>eudicotyledons</taxon>
        <taxon>Gunneridae</taxon>
        <taxon>Pentapetalae</taxon>
        <taxon>rosids</taxon>
        <taxon>malvids</taxon>
        <taxon>Malvales</taxon>
        <taxon>Malvaceae</taxon>
        <taxon>Malvoideae</taxon>
        <taxon>Hibiscus</taxon>
    </lineage>
</organism>
<name>A0A6A3D3Z0_HIBSY</name>
<evidence type="ECO:0000313" key="3">
    <source>
        <dbReference type="EMBL" id="KAE8735357.1"/>
    </source>
</evidence>
<dbReference type="SMART" id="SM00320">
    <property type="entry name" value="WD40"/>
    <property type="match status" value="2"/>
</dbReference>
<dbReference type="AlphaFoldDB" id="A0A6A3D3Z0"/>
<feature type="repeat" description="WD" evidence="1">
    <location>
        <begin position="405"/>
        <end position="437"/>
    </location>
</feature>
<comment type="caution">
    <text evidence="3">The sequence shown here is derived from an EMBL/GenBank/DDBJ whole genome shotgun (WGS) entry which is preliminary data.</text>
</comment>
<gene>
    <name evidence="3" type="ORF">F3Y22_tig00000340pilonHSYRG00267</name>
</gene>
<accession>A0A6A3D3Z0</accession>
<dbReference type="PROSITE" id="PS50294">
    <property type="entry name" value="WD_REPEATS_REGION"/>
    <property type="match status" value="1"/>
</dbReference>
<dbReference type="InterPro" id="IPR015943">
    <property type="entry name" value="WD40/YVTN_repeat-like_dom_sf"/>
</dbReference>
<evidence type="ECO:0000256" key="2">
    <source>
        <dbReference type="SAM" id="MobiDB-lite"/>
    </source>
</evidence>
<feature type="region of interest" description="Disordered" evidence="2">
    <location>
        <begin position="184"/>
        <end position="288"/>
    </location>
</feature>
<dbReference type="Pfam" id="PF00400">
    <property type="entry name" value="WD40"/>
    <property type="match status" value="2"/>
</dbReference>
<reference evidence="3" key="1">
    <citation type="submission" date="2019-09" db="EMBL/GenBank/DDBJ databases">
        <title>Draft genome information of white flower Hibiscus syriacus.</title>
        <authorList>
            <person name="Kim Y.-M."/>
        </authorList>
    </citation>
    <scope>NUCLEOTIDE SEQUENCE [LARGE SCALE GENOMIC DNA]</scope>
    <source>
        <strain evidence="3">YM2019G1</strain>
    </source>
</reference>
<dbReference type="PANTHER" id="PTHR45093:SF4">
    <property type="entry name" value="LISH DOMAIN-CONTAINING PROTEIN"/>
    <property type="match status" value="1"/>
</dbReference>
<dbReference type="Proteomes" id="UP000436088">
    <property type="component" value="Unassembled WGS sequence"/>
</dbReference>
<dbReference type="Gene3D" id="2.130.10.10">
    <property type="entry name" value="YVTN repeat-like/Quinoprotein amine dehydrogenase"/>
    <property type="match status" value="1"/>
</dbReference>
<feature type="compositionally biased region" description="Low complexity" evidence="2">
    <location>
        <begin position="184"/>
        <end position="204"/>
    </location>
</feature>
<dbReference type="SUPFAM" id="SSF50978">
    <property type="entry name" value="WD40 repeat-like"/>
    <property type="match status" value="1"/>
</dbReference>
<feature type="compositionally biased region" description="Low complexity" evidence="2">
    <location>
        <begin position="240"/>
        <end position="266"/>
    </location>
</feature>
<evidence type="ECO:0000256" key="1">
    <source>
        <dbReference type="PROSITE-ProRule" id="PRU00221"/>
    </source>
</evidence>
<keyword evidence="4" id="KW-1185">Reference proteome</keyword>
<sequence length="459" mass="49611">MATLSRFVVKDCNLHKYGAVYRGPSSLISSRTLQAAHLDVRAGVSLPENGKGLSIQSKPRSHALNEKYVQGLDQLRSGLLQQQKTLIQSSQPFSQLQLQQQLLFQAQQNLSSQSANDFESRKMRMLLNNQIMGLGKDGQLNSVGDVVPRVGSPKQFGSPVLSHGDTGMPVKLHQQQMHQNNQQFAQNPLSSQQSQNSNPQLQQQDKTVGTCSMMPDSSISNTNGNDQAPKNQGGRKRKQPGSSSGPANSTGTASTTGPSPSSPSTHTPRDAISMPNLPQNSGSSKSFLMFGSDGSGSLTSTPNQLFLEQMAWQPKCTYHMLILILIDDNVESFSSHDDPEPRDRMGWSGAISKGITFMEVQLFPASTSKVESCHFSADGKLLAAGGHDKKAALWCTESLALKSTLEEHSQWITDVRFSSSMSRLATSSADGTVRVWDASPRKSSIGVGSINRQAHGSLS</sequence>